<dbReference type="InterPro" id="IPR003029">
    <property type="entry name" value="S1_domain"/>
</dbReference>
<dbReference type="AlphaFoldDB" id="A0A955LID5"/>
<sequence length="353" mass="39738">MANKSVSMYELLKEDFSLPVLHRGDVVKGRVLHVTDQEALIDLGTKSEGILPKNEFKDKELAPGDEVYVYVLTPESKKRGQVILSLSKAEAAKAWMDLKRHYSDDEVFSVNVVGHNKGGLIVDVYGLRGFIPFSHLEHGPDQKMPRPELQSTLDRMRGMDLEVKLLELNEEDDRIIVSERLAREEEEQAKREELLQDIKVGDVIPVVVKNIMPYGVVVDLHGVDSLVSETELSWDPEVTLVSFNVGDESQAKVIEIDEESGDIRLSLKQASEDPWETVKNNLKEGDSVTGTVKKITSFGVYVEISNGIEGLLPLTKLPEDKKQMVVNEEIEVRIAKLDEDKHQIDLDFPNDKK</sequence>
<dbReference type="SMART" id="SM00316">
    <property type="entry name" value="S1"/>
    <property type="match status" value="4"/>
</dbReference>
<evidence type="ECO:0000256" key="3">
    <source>
        <dbReference type="ARBA" id="ARBA00023274"/>
    </source>
</evidence>
<evidence type="ECO:0000256" key="1">
    <source>
        <dbReference type="ARBA" id="ARBA00006767"/>
    </source>
</evidence>
<organism evidence="5 6">
    <name type="scientific">candidate division WWE3 bacterium</name>
    <dbReference type="NCBI Taxonomy" id="2053526"/>
    <lineage>
        <taxon>Bacteria</taxon>
        <taxon>Katanobacteria</taxon>
    </lineage>
</organism>
<dbReference type="InterPro" id="IPR035104">
    <property type="entry name" value="Ribosomal_protein_S1-like"/>
</dbReference>
<dbReference type="CDD" id="cd05687">
    <property type="entry name" value="S1_RPS1_repeat_ec1_hs1"/>
    <property type="match status" value="1"/>
</dbReference>
<feature type="domain" description="S1 motif" evidence="4">
    <location>
        <begin position="201"/>
        <end position="268"/>
    </location>
</feature>
<feature type="domain" description="S1 motif" evidence="4">
    <location>
        <begin position="24"/>
        <end position="87"/>
    </location>
</feature>
<dbReference type="Proteomes" id="UP000701698">
    <property type="component" value="Unassembled WGS sequence"/>
</dbReference>
<keyword evidence="2 5" id="KW-0689">Ribosomal protein</keyword>
<dbReference type="EMBL" id="JAGQKX010000081">
    <property type="protein sequence ID" value="MCA9390381.1"/>
    <property type="molecule type" value="Genomic_DNA"/>
</dbReference>
<dbReference type="Pfam" id="PF00575">
    <property type="entry name" value="S1"/>
    <property type="match status" value="3"/>
</dbReference>
<accession>A0A955LID5</accession>
<name>A0A955LID5_UNCKA</name>
<protein>
    <submittedName>
        <fullName evidence="5">30S ribosomal protein S1</fullName>
    </submittedName>
</protein>
<dbReference type="GO" id="GO:0003735">
    <property type="term" value="F:structural constituent of ribosome"/>
    <property type="evidence" value="ECO:0007669"/>
    <property type="project" value="TreeGrafter"/>
</dbReference>
<proteinExistence type="inferred from homology"/>
<dbReference type="PRINTS" id="PR00681">
    <property type="entry name" value="RIBOSOMALS1"/>
</dbReference>
<feature type="domain" description="S1 motif" evidence="4">
    <location>
        <begin position="285"/>
        <end position="349"/>
    </location>
</feature>
<dbReference type="CDD" id="cd04465">
    <property type="entry name" value="S1_RPS1_repeat_ec2_hs2"/>
    <property type="match status" value="1"/>
</dbReference>
<reference evidence="5" key="2">
    <citation type="journal article" date="2021" name="Microbiome">
        <title>Successional dynamics and alternative stable states in a saline activated sludge microbial community over 9 years.</title>
        <authorList>
            <person name="Wang Y."/>
            <person name="Ye J."/>
            <person name="Ju F."/>
            <person name="Liu L."/>
            <person name="Boyd J.A."/>
            <person name="Deng Y."/>
            <person name="Parks D.H."/>
            <person name="Jiang X."/>
            <person name="Yin X."/>
            <person name="Woodcroft B.J."/>
            <person name="Tyson G.W."/>
            <person name="Hugenholtz P."/>
            <person name="Polz M.F."/>
            <person name="Zhang T."/>
        </authorList>
    </citation>
    <scope>NUCLEOTIDE SEQUENCE</scope>
    <source>
        <strain evidence="5">HKST-UBA01</strain>
    </source>
</reference>
<evidence type="ECO:0000259" key="4">
    <source>
        <dbReference type="PROSITE" id="PS50126"/>
    </source>
</evidence>
<comment type="caution">
    <text evidence="5">The sequence shown here is derived from an EMBL/GenBank/DDBJ whole genome shotgun (WGS) entry which is preliminary data.</text>
</comment>
<dbReference type="GO" id="GO:0003729">
    <property type="term" value="F:mRNA binding"/>
    <property type="evidence" value="ECO:0007669"/>
    <property type="project" value="TreeGrafter"/>
</dbReference>
<gene>
    <name evidence="5" type="ORF">KC571_03165</name>
</gene>
<reference evidence="5" key="1">
    <citation type="submission" date="2020-04" db="EMBL/GenBank/DDBJ databases">
        <authorList>
            <person name="Zhang T."/>
        </authorList>
    </citation>
    <scope>NUCLEOTIDE SEQUENCE</scope>
    <source>
        <strain evidence="5">HKST-UBA01</strain>
    </source>
</reference>
<feature type="domain" description="S1 motif" evidence="4">
    <location>
        <begin position="105"/>
        <end position="180"/>
    </location>
</feature>
<evidence type="ECO:0000313" key="6">
    <source>
        <dbReference type="Proteomes" id="UP000701698"/>
    </source>
</evidence>
<dbReference type="PROSITE" id="PS50126">
    <property type="entry name" value="S1"/>
    <property type="match status" value="4"/>
</dbReference>
<dbReference type="PANTHER" id="PTHR10724:SF7">
    <property type="entry name" value="SMALL RIBOSOMAL SUBUNIT PROTEIN BS1C"/>
    <property type="match status" value="1"/>
</dbReference>
<dbReference type="InterPro" id="IPR012340">
    <property type="entry name" value="NA-bd_OB-fold"/>
</dbReference>
<dbReference type="InterPro" id="IPR050437">
    <property type="entry name" value="Ribos_protein_bS1-like"/>
</dbReference>
<dbReference type="SUPFAM" id="SSF50249">
    <property type="entry name" value="Nucleic acid-binding proteins"/>
    <property type="match status" value="4"/>
</dbReference>
<dbReference type="GO" id="GO:0006412">
    <property type="term" value="P:translation"/>
    <property type="evidence" value="ECO:0007669"/>
    <property type="project" value="TreeGrafter"/>
</dbReference>
<evidence type="ECO:0000313" key="5">
    <source>
        <dbReference type="EMBL" id="MCA9390381.1"/>
    </source>
</evidence>
<dbReference type="PANTHER" id="PTHR10724">
    <property type="entry name" value="30S RIBOSOMAL PROTEIN S1"/>
    <property type="match status" value="1"/>
</dbReference>
<dbReference type="GO" id="GO:0022627">
    <property type="term" value="C:cytosolic small ribosomal subunit"/>
    <property type="evidence" value="ECO:0007669"/>
    <property type="project" value="TreeGrafter"/>
</dbReference>
<dbReference type="Gene3D" id="2.40.50.140">
    <property type="entry name" value="Nucleic acid-binding proteins"/>
    <property type="match status" value="4"/>
</dbReference>
<evidence type="ECO:0000256" key="2">
    <source>
        <dbReference type="ARBA" id="ARBA00022980"/>
    </source>
</evidence>
<comment type="similarity">
    <text evidence="1">Belongs to the bacterial ribosomal protein bS1 family.</text>
</comment>
<keyword evidence="3" id="KW-0687">Ribonucleoprotein</keyword>